<protein>
    <submittedName>
        <fullName evidence="1">Uncharacterized protein</fullName>
    </submittedName>
</protein>
<dbReference type="Proteomes" id="UP000008701">
    <property type="component" value="Chromosome"/>
</dbReference>
<dbReference type="EMBL" id="CP000492">
    <property type="protein sequence ID" value="ABL64451.1"/>
    <property type="molecule type" value="Genomic_DNA"/>
</dbReference>
<proteinExistence type="predicted"/>
<reference evidence="1 2" key="1">
    <citation type="submission" date="2006-12" db="EMBL/GenBank/DDBJ databases">
        <title>Complete sequence of Chlorobium phaeobacteroides DSM 266.</title>
        <authorList>
            <consortium name="US DOE Joint Genome Institute"/>
            <person name="Copeland A."/>
            <person name="Lucas S."/>
            <person name="Lapidus A."/>
            <person name="Barry K."/>
            <person name="Detter J.C."/>
            <person name="Glavina del Rio T."/>
            <person name="Hammon N."/>
            <person name="Israni S."/>
            <person name="Pitluck S."/>
            <person name="Goltsman E."/>
            <person name="Schmutz J."/>
            <person name="Larimer F."/>
            <person name="Land M."/>
            <person name="Hauser L."/>
            <person name="Mikhailova N."/>
            <person name="Li T."/>
            <person name="Overmann J."/>
            <person name="Bryant D.A."/>
            <person name="Richardson P."/>
        </authorList>
    </citation>
    <scope>NUCLEOTIDE SEQUENCE [LARGE SCALE GENOMIC DNA]</scope>
    <source>
        <strain evidence="1 2">DSM 266</strain>
    </source>
</reference>
<organism evidence="1 2">
    <name type="scientific">Chlorobium phaeobacteroides (strain DSM 266 / SMG 266 / 2430)</name>
    <dbReference type="NCBI Taxonomy" id="290317"/>
    <lineage>
        <taxon>Bacteria</taxon>
        <taxon>Pseudomonadati</taxon>
        <taxon>Chlorobiota</taxon>
        <taxon>Chlorobiia</taxon>
        <taxon>Chlorobiales</taxon>
        <taxon>Chlorobiaceae</taxon>
        <taxon>Chlorobium/Pelodictyon group</taxon>
        <taxon>Chlorobium</taxon>
    </lineage>
</organism>
<dbReference type="KEGG" id="cph:Cpha266_0392"/>
<gene>
    <name evidence="1" type="ordered locus">Cpha266_0392</name>
</gene>
<name>A1BDH4_CHLPD</name>
<dbReference type="STRING" id="290317.Cpha266_0392"/>
<evidence type="ECO:0000313" key="2">
    <source>
        <dbReference type="Proteomes" id="UP000008701"/>
    </source>
</evidence>
<evidence type="ECO:0000313" key="1">
    <source>
        <dbReference type="EMBL" id="ABL64451.1"/>
    </source>
</evidence>
<accession>A1BDH4</accession>
<sequence>MSALLSFFPEKNYIFIITTEVLHDLWVILPGRFFPCIGPDSITDTHPQLSSFSVFMIYTEYSAVATSGFPFALVMRASSFRDFLPSDFFDTNVIITF</sequence>
<dbReference type="HOGENOM" id="CLU_2341669_0_0_10"/>
<keyword evidence="2" id="KW-1185">Reference proteome</keyword>
<dbReference type="AlphaFoldDB" id="A1BDH4"/>